<dbReference type="InterPro" id="IPR002559">
    <property type="entry name" value="Transposase_11"/>
</dbReference>
<dbReference type="Proteomes" id="UP000071065">
    <property type="component" value="Chromosome"/>
</dbReference>
<dbReference type="GO" id="GO:0006313">
    <property type="term" value="P:DNA transposition"/>
    <property type="evidence" value="ECO:0007669"/>
    <property type="project" value="InterPro"/>
</dbReference>
<accession>A0A142BD47</accession>
<dbReference type="GO" id="GO:0003677">
    <property type="term" value="F:DNA binding"/>
    <property type="evidence" value="ECO:0007669"/>
    <property type="project" value="InterPro"/>
</dbReference>
<evidence type="ECO:0000313" key="2">
    <source>
        <dbReference type="EMBL" id="AMO56673.1"/>
    </source>
</evidence>
<dbReference type="KEGG" id="emp:EZMO1_2601"/>
<evidence type="ECO:0000313" key="4">
    <source>
        <dbReference type="Proteomes" id="UP000071065"/>
    </source>
</evidence>
<name>A0A142BD47_9GAMM</name>
<dbReference type="EMBL" id="CP013251">
    <property type="protein sequence ID" value="AMO56673.1"/>
    <property type="molecule type" value="Genomic_DNA"/>
</dbReference>
<reference evidence="2" key="1">
    <citation type="submission" date="2015-11" db="EMBL/GenBank/DDBJ databases">
        <authorList>
            <person name="Zhang Y."/>
            <person name="Guo Z."/>
        </authorList>
    </citation>
    <scope>NUCLEOTIDE SEQUENCE</scope>
    <source>
        <strain evidence="2">CL-33</strain>
    </source>
</reference>
<dbReference type="AlphaFoldDB" id="A0A142BD47"/>
<evidence type="ECO:0000313" key="3">
    <source>
        <dbReference type="EMBL" id="AMO58812.1"/>
    </source>
</evidence>
<gene>
    <name evidence="2" type="ORF">EZMO1_2601</name>
    <name evidence="3" type="ORF">EZMO1_4926</name>
</gene>
<dbReference type="KEGG" id="emp:EZMO1_4926"/>
<sequence>MPDHKPRKHLCLDSMIQMIYDSFDSIPDHRPNRRKDKISLLDTLMSAFAMMHLKYPSLLEFDRERETEELKFNLKHLYRVQGRIPCDTYMRSTLDPVDPGAMREPFKLLFNEVQRGGGLKGFRFSCVGLKDHYLLAIDGTGLYYSGKCRCQECCIKNEGKANEAYYHQMLAACIVHPDRETVLPLAPEPIVHQDGTTKNDCEKNALKRLLSDIKRDHPQLKLVIVLDGLYADGPTVRLIRSYGWHYIIVAKDGNHTSMIEAMDALDQKGDVKRFEMTDGNGAKHWCRYANGVPLNKTEPVEIVNVLDYVETDKKGKRHTWGWITDIPLTEETVLPTAEGGRCRWHIENETFNTLKNQGYEFEHNYGHGEQHLATNLAYLTFLAFLVDQIQQLCCPVFQKALKLRARGTRTYLWKLILRYFLSWLIESWEEMFQAIIHGTAARKIQFDTS</sequence>
<organism evidence="2 4">
    <name type="scientific">Endozoicomonas montiporae CL-33</name>
    <dbReference type="NCBI Taxonomy" id="570277"/>
    <lineage>
        <taxon>Bacteria</taxon>
        <taxon>Pseudomonadati</taxon>
        <taxon>Pseudomonadota</taxon>
        <taxon>Gammaproteobacteria</taxon>
        <taxon>Oceanospirillales</taxon>
        <taxon>Endozoicomonadaceae</taxon>
        <taxon>Endozoicomonas</taxon>
    </lineage>
</organism>
<reference evidence="2 4" key="2">
    <citation type="journal article" date="2016" name="Front. Microbiol.">
        <title>Genomic Insight into the Host-Endosymbiont Relationship of Endozoicomonas montiporae CL-33(T) with its Coral Host.</title>
        <authorList>
            <person name="Ding J.-Y."/>
            <person name="Shiu J.-H."/>
            <person name="Chen W.-M."/>
            <person name="Chiang Y.-R."/>
            <person name="Tang S.-L."/>
        </authorList>
    </citation>
    <scope>NUCLEOTIDE SEQUENCE [LARGE SCALE GENOMIC DNA]</scope>
    <source>
        <strain evidence="2 4">CL-33</strain>
    </source>
</reference>
<proteinExistence type="predicted"/>
<dbReference type="GO" id="GO:0004803">
    <property type="term" value="F:transposase activity"/>
    <property type="evidence" value="ECO:0007669"/>
    <property type="project" value="InterPro"/>
</dbReference>
<feature type="domain" description="Transposase IS4-like" evidence="1">
    <location>
        <begin position="131"/>
        <end position="382"/>
    </location>
</feature>
<dbReference type="STRING" id="570277.EZMO1_2601"/>
<dbReference type="EMBL" id="CP013251">
    <property type="protein sequence ID" value="AMO58812.1"/>
    <property type="molecule type" value="Genomic_DNA"/>
</dbReference>
<dbReference type="Pfam" id="PF01609">
    <property type="entry name" value="DDE_Tnp_1"/>
    <property type="match status" value="1"/>
</dbReference>
<dbReference type="PATRIC" id="fig|570277.3.peg.2795"/>
<evidence type="ECO:0000259" key="1">
    <source>
        <dbReference type="Pfam" id="PF01609"/>
    </source>
</evidence>
<protein>
    <submittedName>
        <fullName evidence="2">ISNCY family transposase</fullName>
    </submittedName>
</protein>
<dbReference type="OrthoDB" id="6190184at2"/>
<dbReference type="RefSeq" id="WP_061509513.1">
    <property type="nucleotide sequence ID" value="NZ_CP013251.1"/>
</dbReference>